<name>A0A1J4KA02_9EUKA</name>
<keyword evidence="3" id="KW-1185">Reference proteome</keyword>
<dbReference type="Proteomes" id="UP000179807">
    <property type="component" value="Unassembled WGS sequence"/>
</dbReference>
<dbReference type="AlphaFoldDB" id="A0A1J4KA02"/>
<dbReference type="PRINTS" id="PR00449">
    <property type="entry name" value="RASTRNSFRMNG"/>
</dbReference>
<reference evidence="2" key="1">
    <citation type="submission" date="2016-10" db="EMBL/GenBank/DDBJ databases">
        <authorList>
            <person name="Benchimol M."/>
            <person name="Almeida L.G."/>
            <person name="Vasconcelos A.T."/>
            <person name="Perreira-Neves A."/>
            <person name="Rosa I.A."/>
            <person name="Tasca T."/>
            <person name="Bogo M.R."/>
            <person name="de Souza W."/>
        </authorList>
    </citation>
    <scope>NUCLEOTIDE SEQUENCE [LARGE SCALE GENOMIC DNA]</scope>
    <source>
        <strain evidence="2">K</strain>
    </source>
</reference>
<dbReference type="PROSITE" id="PS51419">
    <property type="entry name" value="RAB"/>
    <property type="match status" value="1"/>
</dbReference>
<dbReference type="Gene3D" id="3.40.50.300">
    <property type="entry name" value="P-loop containing nucleotide triphosphate hydrolases"/>
    <property type="match status" value="1"/>
</dbReference>
<organism evidence="2 3">
    <name type="scientific">Tritrichomonas foetus</name>
    <dbReference type="NCBI Taxonomy" id="1144522"/>
    <lineage>
        <taxon>Eukaryota</taxon>
        <taxon>Metamonada</taxon>
        <taxon>Parabasalia</taxon>
        <taxon>Tritrichomonadida</taxon>
        <taxon>Tritrichomonadidae</taxon>
        <taxon>Tritrichomonas</taxon>
    </lineage>
</organism>
<evidence type="ECO:0000313" key="3">
    <source>
        <dbReference type="Proteomes" id="UP000179807"/>
    </source>
</evidence>
<dbReference type="NCBIfam" id="TIGR00231">
    <property type="entry name" value="small_GTP"/>
    <property type="match status" value="1"/>
</dbReference>
<dbReference type="GO" id="GO:0005525">
    <property type="term" value="F:GTP binding"/>
    <property type="evidence" value="ECO:0007669"/>
    <property type="project" value="InterPro"/>
</dbReference>
<dbReference type="SMART" id="SM00174">
    <property type="entry name" value="RHO"/>
    <property type="match status" value="1"/>
</dbReference>
<dbReference type="SMART" id="SM00173">
    <property type="entry name" value="RAS"/>
    <property type="match status" value="1"/>
</dbReference>
<dbReference type="SUPFAM" id="SSF52540">
    <property type="entry name" value="P-loop containing nucleoside triphosphate hydrolases"/>
    <property type="match status" value="1"/>
</dbReference>
<proteinExistence type="predicted"/>
<comment type="caution">
    <text evidence="2">The sequence shown here is derived from an EMBL/GenBank/DDBJ whole genome shotgun (WGS) entry which is preliminary data.</text>
</comment>
<dbReference type="SMART" id="SM00175">
    <property type="entry name" value="RAB"/>
    <property type="match status" value="1"/>
</dbReference>
<dbReference type="GO" id="GO:0003924">
    <property type="term" value="F:GTPase activity"/>
    <property type="evidence" value="ECO:0007669"/>
    <property type="project" value="InterPro"/>
</dbReference>
<dbReference type="Pfam" id="PF00071">
    <property type="entry name" value="Ras"/>
    <property type="match status" value="1"/>
</dbReference>
<evidence type="ECO:0000313" key="2">
    <source>
        <dbReference type="EMBL" id="OHT06277.1"/>
    </source>
</evidence>
<accession>A0A1J4KA02</accession>
<dbReference type="RefSeq" id="XP_068359413.1">
    <property type="nucleotide sequence ID" value="XM_068504511.1"/>
</dbReference>
<dbReference type="VEuPathDB" id="TrichDB:TRFO_25684"/>
<gene>
    <name evidence="2" type="ORF">TRFO_25684</name>
</gene>
<dbReference type="GeneID" id="94839215"/>
<dbReference type="EMBL" id="MLAK01000730">
    <property type="protein sequence ID" value="OHT06277.1"/>
    <property type="molecule type" value="Genomic_DNA"/>
</dbReference>
<dbReference type="PANTHER" id="PTHR47978">
    <property type="match status" value="1"/>
</dbReference>
<protein>
    <submittedName>
        <fullName evidence="2">Small GTP-binding protein</fullName>
    </submittedName>
</protein>
<keyword evidence="1" id="KW-0547">Nucleotide-binding</keyword>
<evidence type="ECO:0000256" key="1">
    <source>
        <dbReference type="ARBA" id="ARBA00022741"/>
    </source>
</evidence>
<dbReference type="SMART" id="SM00176">
    <property type="entry name" value="RAN"/>
    <property type="match status" value="1"/>
</dbReference>
<dbReference type="InterPro" id="IPR005225">
    <property type="entry name" value="Small_GTP-bd"/>
</dbReference>
<sequence length="191" mass="20697">MNNSVKAVLLGDSGVGKTCIVSQYVIGSAPINVKPTIGAAFLTKRVNYEGNDLELLVWDTAGQEVYRGLAPMYYRNAVIAIIVYDITIPESFNSVQYWLEELEANSDQNLVITICGNKLDLEEQRKVESSAGEALANSKGGIFIEVCAKTGASIDRLFQLSIQKYLASGESAKKTTAGVELETNKNSSKCC</sequence>
<dbReference type="InterPro" id="IPR001806">
    <property type="entry name" value="Small_GTPase"/>
</dbReference>
<dbReference type="OrthoDB" id="63533at2759"/>
<dbReference type="CDD" id="cd00154">
    <property type="entry name" value="Rab"/>
    <property type="match status" value="1"/>
</dbReference>
<dbReference type="FunFam" id="3.40.50.300:FF:000808">
    <property type="entry name" value="Small GTP-binding protein, putative"/>
    <property type="match status" value="1"/>
</dbReference>
<dbReference type="InterPro" id="IPR027417">
    <property type="entry name" value="P-loop_NTPase"/>
</dbReference>
<dbReference type="PROSITE" id="PS51421">
    <property type="entry name" value="RAS"/>
    <property type="match status" value="1"/>
</dbReference>